<dbReference type="InterPro" id="IPR029071">
    <property type="entry name" value="Ubiquitin-like_domsf"/>
</dbReference>
<evidence type="ECO:0000313" key="3">
    <source>
        <dbReference type="EMBL" id="CAB3378780.1"/>
    </source>
</evidence>
<comment type="caution">
    <text evidence="3">The sequence shown here is derived from an EMBL/GenBank/DDBJ whole genome shotgun (WGS) entry which is preliminary data.</text>
</comment>
<dbReference type="AlphaFoldDB" id="A0A8S1DE59"/>
<dbReference type="InterPro" id="IPR057455">
    <property type="entry name" value="UBFD1_C"/>
</dbReference>
<keyword evidence="4" id="KW-1185">Reference proteome</keyword>
<accession>A0A8S1DE59</accession>
<feature type="region of interest" description="Disordered" evidence="1">
    <location>
        <begin position="1"/>
        <end position="51"/>
    </location>
</feature>
<dbReference type="InterPro" id="IPR000626">
    <property type="entry name" value="Ubiquitin-like_dom"/>
</dbReference>
<evidence type="ECO:0000313" key="4">
    <source>
        <dbReference type="Proteomes" id="UP000494165"/>
    </source>
</evidence>
<dbReference type="OrthoDB" id="267397at2759"/>
<dbReference type="InterPro" id="IPR039120">
    <property type="entry name" value="UBFD1"/>
</dbReference>
<proteinExistence type="predicted"/>
<feature type="domain" description="Ubiquitin-like" evidence="2">
    <location>
        <begin position="52"/>
        <end position="127"/>
    </location>
</feature>
<dbReference type="PANTHER" id="PTHR16470:SF0">
    <property type="entry name" value="UBIQUITIN DOMAIN-CONTAINING PROTEIN UBFD1"/>
    <property type="match status" value="1"/>
</dbReference>
<dbReference type="GO" id="GO:0045296">
    <property type="term" value="F:cadherin binding"/>
    <property type="evidence" value="ECO:0007669"/>
    <property type="project" value="TreeGrafter"/>
</dbReference>
<dbReference type="Gene3D" id="3.10.20.90">
    <property type="entry name" value="Phosphatidylinositol 3-kinase Catalytic Subunit, Chain A, domain 1"/>
    <property type="match status" value="1"/>
</dbReference>
<dbReference type="GO" id="GO:0003723">
    <property type="term" value="F:RNA binding"/>
    <property type="evidence" value="ECO:0007669"/>
    <property type="project" value="TreeGrafter"/>
</dbReference>
<protein>
    <recommendedName>
        <fullName evidence="2">Ubiquitin-like domain-containing protein</fullName>
    </recommendedName>
</protein>
<dbReference type="Pfam" id="PF00240">
    <property type="entry name" value="ubiquitin"/>
    <property type="match status" value="1"/>
</dbReference>
<dbReference type="Pfam" id="PF25343">
    <property type="entry name" value="PH_UBFD1_C"/>
    <property type="match status" value="1"/>
</dbReference>
<organism evidence="3 4">
    <name type="scientific">Cloeon dipterum</name>
    <dbReference type="NCBI Taxonomy" id="197152"/>
    <lineage>
        <taxon>Eukaryota</taxon>
        <taxon>Metazoa</taxon>
        <taxon>Ecdysozoa</taxon>
        <taxon>Arthropoda</taxon>
        <taxon>Hexapoda</taxon>
        <taxon>Insecta</taxon>
        <taxon>Pterygota</taxon>
        <taxon>Palaeoptera</taxon>
        <taxon>Ephemeroptera</taxon>
        <taxon>Pisciforma</taxon>
        <taxon>Baetidae</taxon>
        <taxon>Cloeon</taxon>
    </lineage>
</organism>
<dbReference type="PANTHER" id="PTHR16470">
    <property type="entry name" value="UBIQUITIN DOMAIN-CONTAINING PROTEIN UBFD1"/>
    <property type="match status" value="1"/>
</dbReference>
<dbReference type="SMART" id="SM00213">
    <property type="entry name" value="UBQ"/>
    <property type="match status" value="1"/>
</dbReference>
<dbReference type="PROSITE" id="PS50053">
    <property type="entry name" value="UBIQUITIN_2"/>
    <property type="match status" value="1"/>
</dbReference>
<name>A0A8S1DE59_9INSE</name>
<sequence length="276" mass="30755">MATTGEEKEEMPQKMEEAASEAKSESKTDFLATVNDILKSQEDPEEEDESGETVSFKVIFCKTKYEVEFGLDKTILKLKNHLQNIIGVPSAMQKLMIKGLAQDEQTLRSLGVSKGAKVLVVGSKLDDVIAVSAASPRDMAAEGIVKEKESYCSMAIHKKVLDKGIPDDAMPGIKGVKEALPSIPLYGMLNKQGKKVRLTFKMELDQLWIGTQQRTDRVPMSSIKAVVSEPITEHEQYHILALQLGPTEASRYWIYWVPAQYADAIKDAILGKWQYF</sequence>
<dbReference type="SUPFAM" id="SSF54236">
    <property type="entry name" value="Ubiquitin-like"/>
    <property type="match status" value="1"/>
</dbReference>
<dbReference type="CDD" id="cd17047">
    <property type="entry name" value="Ubl_UBFD1"/>
    <property type="match status" value="1"/>
</dbReference>
<gene>
    <name evidence="3" type="ORF">CLODIP_2_CD09356</name>
</gene>
<evidence type="ECO:0000256" key="1">
    <source>
        <dbReference type="SAM" id="MobiDB-lite"/>
    </source>
</evidence>
<dbReference type="EMBL" id="CADEPI010000172">
    <property type="protein sequence ID" value="CAB3378780.1"/>
    <property type="molecule type" value="Genomic_DNA"/>
</dbReference>
<feature type="compositionally biased region" description="Basic and acidic residues" evidence="1">
    <location>
        <begin position="10"/>
        <end position="28"/>
    </location>
</feature>
<dbReference type="Proteomes" id="UP000494165">
    <property type="component" value="Unassembled WGS sequence"/>
</dbReference>
<evidence type="ECO:0000259" key="2">
    <source>
        <dbReference type="PROSITE" id="PS50053"/>
    </source>
</evidence>
<reference evidence="3 4" key="1">
    <citation type="submission" date="2020-04" db="EMBL/GenBank/DDBJ databases">
        <authorList>
            <person name="Alioto T."/>
            <person name="Alioto T."/>
            <person name="Gomez Garrido J."/>
        </authorList>
    </citation>
    <scope>NUCLEOTIDE SEQUENCE [LARGE SCALE GENOMIC DNA]</scope>
</reference>